<dbReference type="InterPro" id="IPR028941">
    <property type="entry name" value="WHIM2_dom"/>
</dbReference>
<organism evidence="5 6">
    <name type="scientific">Paraglomus brasilianum</name>
    <dbReference type="NCBI Taxonomy" id="144538"/>
    <lineage>
        <taxon>Eukaryota</taxon>
        <taxon>Fungi</taxon>
        <taxon>Fungi incertae sedis</taxon>
        <taxon>Mucoromycota</taxon>
        <taxon>Glomeromycotina</taxon>
        <taxon>Glomeromycetes</taxon>
        <taxon>Paraglomerales</taxon>
        <taxon>Paraglomeraceae</taxon>
        <taxon>Paraglomus</taxon>
    </lineage>
</organism>
<dbReference type="OrthoDB" id="332390at2759"/>
<proteinExistence type="predicted"/>
<feature type="region of interest" description="Disordered" evidence="3">
    <location>
        <begin position="145"/>
        <end position="166"/>
    </location>
</feature>
<dbReference type="PANTHER" id="PTHR15546:SF2">
    <property type="entry name" value="DDT DOMAIN-CONTAINING PROTEIN DDB_G0282237"/>
    <property type="match status" value="1"/>
</dbReference>
<dbReference type="Pfam" id="PF15613">
    <property type="entry name" value="WSD"/>
    <property type="match status" value="1"/>
</dbReference>
<dbReference type="EMBL" id="CAJVPI010002053">
    <property type="protein sequence ID" value="CAG8634444.1"/>
    <property type="molecule type" value="Genomic_DNA"/>
</dbReference>
<feature type="region of interest" description="Disordered" evidence="3">
    <location>
        <begin position="464"/>
        <end position="494"/>
    </location>
</feature>
<evidence type="ECO:0000259" key="4">
    <source>
        <dbReference type="Pfam" id="PF15613"/>
    </source>
</evidence>
<feature type="domain" description="WHIM2" evidence="4">
    <location>
        <begin position="247"/>
        <end position="341"/>
    </location>
</feature>
<comment type="subcellular location">
    <subcellularLocation>
        <location evidence="1">Nucleus</location>
    </subcellularLocation>
</comment>
<reference evidence="5" key="1">
    <citation type="submission" date="2021-06" db="EMBL/GenBank/DDBJ databases">
        <authorList>
            <person name="Kallberg Y."/>
            <person name="Tangrot J."/>
            <person name="Rosling A."/>
        </authorList>
    </citation>
    <scope>NUCLEOTIDE SEQUENCE</scope>
    <source>
        <strain evidence="5">BR232B</strain>
    </source>
</reference>
<name>A0A9N9DGA3_9GLOM</name>
<dbReference type="AlphaFoldDB" id="A0A9N9DGA3"/>
<sequence length="653" mass="74915">DFEEMALDRNHCHTRLFLLVCEFLDYLVDEFDEKSNAFADILTVQHRLSRLLSSRVFLRSTEFIFFLPHERLTLLKDMINEAMRTDPAREQIKEWCDKLNDCAKQKKLRHGTIENLQNEIPELKAKVKLLEKEIKEIEVQLKNHHSGIDTESDDARSEESASGVTARQRAVARAQAARDAEEALRVKRIRAAEEAESLERLIGIKQLEYDNLVSLNTTEREDLKNSLVGGSVIRAAGNSANHELYQFAQLGQDRYCRNYWFYRPIGGIFVEDVEWYRSYNKERMDSNGKAAENGEESSDGQPKRQSRWWVIDSIEAYRALKNSLNPRGVRERALEASLKKIEDEVIESFKRLNQWIERRSNDNQEIQQENVERDAVKKALQRDGDIHKIVARIARDMSTLTVYEYECIMCEAIRRKLKVFEACLIEIRPDLVIEQADFDLDNCSKPEKFFEYVKKLISSTGIVMSEPTNDEGEPASAKTATSSNEEQSSNDQSPSFKWLAIASSRWYWSDIRTFSSVCAMLDELIEAHDVDVKANAKLKKANKSLSRGLSKKNNDTTDAEDEDTDGATEEGRSRGRGGKDIIKVRTSRRLKDKPKINYDENSINKCGGSDESLNFTISKYQTRSASRLRPDQTLIQDEMMGPVTVSSSDGLRI</sequence>
<dbReference type="Proteomes" id="UP000789739">
    <property type="component" value="Unassembled WGS sequence"/>
</dbReference>
<protein>
    <submittedName>
        <fullName evidence="5">9029_t:CDS:1</fullName>
    </submittedName>
</protein>
<evidence type="ECO:0000313" key="6">
    <source>
        <dbReference type="Proteomes" id="UP000789739"/>
    </source>
</evidence>
<accession>A0A9N9DGA3</accession>
<dbReference type="PANTHER" id="PTHR15546">
    <property type="entry name" value="BROMODOMAIN ADJACENT TO ZINC FINGER DOMAIN, 2A"/>
    <property type="match status" value="1"/>
</dbReference>
<feature type="non-terminal residue" evidence="5">
    <location>
        <position position="653"/>
    </location>
</feature>
<keyword evidence="6" id="KW-1185">Reference proteome</keyword>
<dbReference type="GO" id="GO:0005634">
    <property type="term" value="C:nucleus"/>
    <property type="evidence" value="ECO:0007669"/>
    <property type="project" value="UniProtKB-SubCell"/>
</dbReference>
<feature type="compositionally biased region" description="Low complexity" evidence="3">
    <location>
        <begin position="482"/>
        <end position="494"/>
    </location>
</feature>
<gene>
    <name evidence="5" type="ORF">PBRASI_LOCUS9428</name>
</gene>
<evidence type="ECO:0000313" key="5">
    <source>
        <dbReference type="EMBL" id="CAG8634444.1"/>
    </source>
</evidence>
<evidence type="ECO:0000256" key="2">
    <source>
        <dbReference type="ARBA" id="ARBA00023242"/>
    </source>
</evidence>
<feature type="region of interest" description="Disordered" evidence="3">
    <location>
        <begin position="543"/>
        <end position="581"/>
    </location>
</feature>
<comment type="caution">
    <text evidence="5">The sequence shown here is derived from an EMBL/GenBank/DDBJ whole genome shotgun (WGS) entry which is preliminary data.</text>
</comment>
<evidence type="ECO:0000256" key="1">
    <source>
        <dbReference type="ARBA" id="ARBA00004123"/>
    </source>
</evidence>
<feature type="compositionally biased region" description="Basic and acidic residues" evidence="3">
    <location>
        <begin position="569"/>
        <end position="581"/>
    </location>
</feature>
<feature type="compositionally biased region" description="Acidic residues" evidence="3">
    <location>
        <begin position="557"/>
        <end position="568"/>
    </location>
</feature>
<evidence type="ECO:0000256" key="3">
    <source>
        <dbReference type="SAM" id="MobiDB-lite"/>
    </source>
</evidence>
<feature type="region of interest" description="Disordered" evidence="3">
    <location>
        <begin position="285"/>
        <end position="304"/>
    </location>
</feature>
<dbReference type="InterPro" id="IPR053271">
    <property type="entry name" value="DDT_domain"/>
</dbReference>
<keyword evidence="2" id="KW-0539">Nucleus</keyword>